<protein>
    <submittedName>
        <fullName evidence="1">Uncharacterized protein</fullName>
    </submittedName>
</protein>
<dbReference type="EMBL" id="VRUR01000002">
    <property type="protein sequence ID" value="TXN36228.1"/>
    <property type="molecule type" value="Genomic_DNA"/>
</dbReference>
<comment type="caution">
    <text evidence="1">The sequence shown here is derived from an EMBL/GenBank/DDBJ whole genome shotgun (WGS) entry which is preliminary data.</text>
</comment>
<sequence length="160" mass="17172">MKTLTSTVLLLAFLMQSYGQVERDKVLHFTGGALFGLAGAGVAKQISDGNRTWTFVGAVVGSALAGIAKESIDAGQDGNQWDNDDLAATILGGITVGVAIEVFSKKRNKQGPRGSLTTEYLEPINFRTNYSDMDVLVQQDKLPTLTSFGFSSKFLMNSSR</sequence>
<dbReference type="Proteomes" id="UP000321456">
    <property type="component" value="Unassembled WGS sequence"/>
</dbReference>
<accession>A0A5C8V605</accession>
<organism evidence="1 2">
    <name type="scientific">Flagellimonas hymeniacidonis</name>
    <dbReference type="NCBI Taxonomy" id="2603628"/>
    <lineage>
        <taxon>Bacteria</taxon>
        <taxon>Pseudomonadati</taxon>
        <taxon>Bacteroidota</taxon>
        <taxon>Flavobacteriia</taxon>
        <taxon>Flavobacteriales</taxon>
        <taxon>Flavobacteriaceae</taxon>
        <taxon>Flagellimonas</taxon>
    </lineage>
</organism>
<name>A0A5C8V605_9FLAO</name>
<evidence type="ECO:0000313" key="2">
    <source>
        <dbReference type="Proteomes" id="UP000321456"/>
    </source>
</evidence>
<keyword evidence="2" id="KW-1185">Reference proteome</keyword>
<proteinExistence type="predicted"/>
<dbReference type="AlphaFoldDB" id="A0A5C8V605"/>
<reference evidence="1 2" key="1">
    <citation type="submission" date="2019-08" db="EMBL/GenBank/DDBJ databases">
        <title>Professor.</title>
        <authorList>
            <person name="Park J.S."/>
        </authorList>
    </citation>
    <scope>NUCLEOTIDE SEQUENCE [LARGE SCALE GENOMIC DNA]</scope>
    <source>
        <strain evidence="1 2">176CP5-101</strain>
    </source>
</reference>
<evidence type="ECO:0000313" key="1">
    <source>
        <dbReference type="EMBL" id="TXN36228.1"/>
    </source>
</evidence>
<dbReference type="RefSeq" id="WP_147745000.1">
    <property type="nucleotide sequence ID" value="NZ_VRUR01000002.1"/>
</dbReference>
<gene>
    <name evidence="1" type="ORF">FVB32_16905</name>
</gene>